<gene>
    <name evidence="1" type="primary">HDLBP</name>
    <name evidence="1" type="ORF">SNAT2548_LOCUS12114</name>
</gene>
<reference evidence="1" key="1">
    <citation type="submission" date="2021-02" db="EMBL/GenBank/DDBJ databases">
        <authorList>
            <person name="Dougan E. K."/>
            <person name="Rhodes N."/>
            <person name="Thang M."/>
            <person name="Chan C."/>
        </authorList>
    </citation>
    <scope>NUCLEOTIDE SEQUENCE</scope>
</reference>
<comment type="caution">
    <text evidence="1">The sequence shown here is derived from an EMBL/GenBank/DDBJ whole genome shotgun (WGS) entry which is preliminary data.</text>
</comment>
<evidence type="ECO:0000313" key="1">
    <source>
        <dbReference type="EMBL" id="CAE7249135.1"/>
    </source>
</evidence>
<dbReference type="CDD" id="cd00105">
    <property type="entry name" value="KH-I"/>
    <property type="match status" value="1"/>
</dbReference>
<accession>A0A812LYC0</accession>
<protein>
    <submittedName>
        <fullName evidence="1">HDLBP protein</fullName>
    </submittedName>
</protein>
<keyword evidence="2" id="KW-1185">Reference proteome</keyword>
<name>A0A812LYC0_9DINO</name>
<dbReference type="Proteomes" id="UP000604046">
    <property type="component" value="Unassembled WGS sequence"/>
</dbReference>
<sequence length="324" mass="36853">MPTEWCRGCWCTADQDSHFLQGYCSRCWQQWSEAQPRTRESNDRRCFRVDRVAIGELQFSQATISGSFKDGRPLDETVAVLRKNSDLVHKIPLINVVRHEGKFVSMDNRRLYTFRMAFDDDHEVPVRLFEDKAAYGAEDFDRKATSICGGHMVDVRDMDGMQEHLEHVELPQNAKSLVWGSLQQVKASTGARLRVFEDKVVISGSRRQVEEGIRSIQRILSTFASQSVLLHDYRAKEAVKRASATEWKWSHPSVCLQFAQSDEGELWVSLGGKQEEVEAVKLLAMAIVEETARVWEQAPVSMIRSCDAAKAYTRSSLASLLAYT</sequence>
<evidence type="ECO:0000313" key="2">
    <source>
        <dbReference type="Proteomes" id="UP000604046"/>
    </source>
</evidence>
<proteinExistence type="predicted"/>
<organism evidence="1 2">
    <name type="scientific">Symbiodinium natans</name>
    <dbReference type="NCBI Taxonomy" id="878477"/>
    <lineage>
        <taxon>Eukaryota</taxon>
        <taxon>Sar</taxon>
        <taxon>Alveolata</taxon>
        <taxon>Dinophyceae</taxon>
        <taxon>Suessiales</taxon>
        <taxon>Symbiodiniaceae</taxon>
        <taxon>Symbiodinium</taxon>
    </lineage>
</organism>
<dbReference type="EMBL" id="CAJNDS010001135">
    <property type="protein sequence ID" value="CAE7249135.1"/>
    <property type="molecule type" value="Genomic_DNA"/>
</dbReference>
<dbReference type="AlphaFoldDB" id="A0A812LYC0"/>
<dbReference type="OrthoDB" id="407379at2759"/>